<sequence>LPVDMDILEKVCTGKKTLDPRPFEKIEFNPFGPVAKMKAVFFDTKRTV</sequence>
<accession>A0A183DJG3</accession>
<organism evidence="1">
    <name type="scientific">Gongylonema pulchrum</name>
    <dbReference type="NCBI Taxonomy" id="637853"/>
    <lineage>
        <taxon>Eukaryota</taxon>
        <taxon>Metazoa</taxon>
        <taxon>Ecdysozoa</taxon>
        <taxon>Nematoda</taxon>
        <taxon>Chromadorea</taxon>
        <taxon>Rhabditida</taxon>
        <taxon>Spirurina</taxon>
        <taxon>Spiruromorpha</taxon>
        <taxon>Spiruroidea</taxon>
        <taxon>Gongylonematidae</taxon>
        <taxon>Gongylonema</taxon>
    </lineage>
</organism>
<protein>
    <submittedName>
        <fullName evidence="1">ABC transporter ATP-binding protein</fullName>
    </submittedName>
</protein>
<proteinExistence type="predicted"/>
<reference evidence="1" key="1">
    <citation type="submission" date="2016-06" db="UniProtKB">
        <authorList>
            <consortium name="WormBaseParasite"/>
        </authorList>
    </citation>
    <scope>IDENTIFICATION</scope>
</reference>
<dbReference type="WBParaSite" id="GPUH_0000886401-mRNA-1">
    <property type="protein sequence ID" value="GPUH_0000886401-mRNA-1"/>
    <property type="gene ID" value="GPUH_0000886401"/>
</dbReference>
<dbReference type="AlphaFoldDB" id="A0A183DJG3"/>
<evidence type="ECO:0000313" key="1">
    <source>
        <dbReference type="WBParaSite" id="GPUH_0000886401-mRNA-1"/>
    </source>
</evidence>
<name>A0A183DJG3_9BILA</name>